<dbReference type="PANTHER" id="PTHR42781">
    <property type="entry name" value="SPERMIDINE/PUTRESCINE IMPORT ATP-BINDING PROTEIN POTA"/>
    <property type="match status" value="1"/>
</dbReference>
<dbReference type="GO" id="GO:1901238">
    <property type="term" value="F:ABC-type tungstate transporter activity"/>
    <property type="evidence" value="ECO:0007669"/>
    <property type="project" value="UniProtKB-EC"/>
</dbReference>
<proteinExistence type="inferred from homology"/>
<dbReference type="Gene3D" id="3.40.50.300">
    <property type="entry name" value="P-loop containing nucleotide triphosphate hydrolases"/>
    <property type="match status" value="1"/>
</dbReference>
<sequence length="249" mass="27885">MQVLVLKGISKQFQNEQTHFQALSDISCDINKGEIVCLMGPSGCGKSTVLRILSGLESADTGTICGSEGNVFDPVHTAMVFQEHGLFPWLSVYDNIAYGLRMKVRKIPNEQITQKVKELLTLVHMEEFANALPHQLSGGMKQRVAVARALAIEPEILLMDEPFSALDPFSRRELQDEVIRIRDVLGTTFFIVTHNPEEAVYLGDRILILSKRPSCVIKEIQIPCKRPRDLADFVMMQCVREVTRDVTSG</sequence>
<dbReference type="PROSITE" id="PS50893">
    <property type="entry name" value="ABC_TRANSPORTER_2"/>
    <property type="match status" value="1"/>
</dbReference>
<evidence type="ECO:0000256" key="7">
    <source>
        <dbReference type="ARBA" id="ARBA00041133"/>
    </source>
</evidence>
<comment type="catalytic activity">
    <reaction evidence="8">
        <text>tungstate(in) + ATP + H2O = tungstate(out) + ADP + phosphate + H(+)</text>
        <dbReference type="Rhea" id="RHEA:35027"/>
        <dbReference type="ChEBI" id="CHEBI:15377"/>
        <dbReference type="ChEBI" id="CHEBI:15378"/>
        <dbReference type="ChEBI" id="CHEBI:30616"/>
        <dbReference type="ChEBI" id="CHEBI:43474"/>
        <dbReference type="ChEBI" id="CHEBI:46502"/>
        <dbReference type="ChEBI" id="CHEBI:456216"/>
        <dbReference type="EC" id="7.3.2.6"/>
    </reaction>
</comment>
<dbReference type="InterPro" id="IPR017871">
    <property type="entry name" value="ABC_transporter-like_CS"/>
</dbReference>
<dbReference type="PROSITE" id="PS00211">
    <property type="entry name" value="ABC_TRANSPORTER_1"/>
    <property type="match status" value="1"/>
</dbReference>
<dbReference type="InterPro" id="IPR003593">
    <property type="entry name" value="AAA+_ATPase"/>
</dbReference>
<dbReference type="Proteomes" id="UP000680656">
    <property type="component" value="Chromosome"/>
</dbReference>
<dbReference type="EMBL" id="CP075546">
    <property type="protein sequence ID" value="QVV90223.1"/>
    <property type="molecule type" value="Genomic_DNA"/>
</dbReference>
<accession>A0A8E7EI89</accession>
<evidence type="ECO:0000256" key="4">
    <source>
        <dbReference type="ARBA" id="ARBA00038307"/>
    </source>
</evidence>
<dbReference type="GO" id="GO:0005524">
    <property type="term" value="F:ATP binding"/>
    <property type="evidence" value="ECO:0007669"/>
    <property type="project" value="UniProtKB-KW"/>
</dbReference>
<dbReference type="GeneID" id="65096917"/>
<dbReference type="InterPro" id="IPR027417">
    <property type="entry name" value="P-loop_NTPase"/>
</dbReference>
<organism evidence="10 11">
    <name type="scientific">Methanospirillum purgamenti</name>
    <dbReference type="NCBI Taxonomy" id="2834276"/>
    <lineage>
        <taxon>Archaea</taxon>
        <taxon>Methanobacteriati</taxon>
        <taxon>Methanobacteriota</taxon>
        <taxon>Stenosarchaea group</taxon>
        <taxon>Methanomicrobia</taxon>
        <taxon>Methanomicrobiales</taxon>
        <taxon>Methanospirillaceae</taxon>
        <taxon>Methanospirillum</taxon>
    </lineage>
</organism>
<reference evidence="10 11" key="1">
    <citation type="submission" date="2021-05" db="EMBL/GenBank/DDBJ databases">
        <title>A novel Methanospirillum isolate from a pyrite-forming mixed culture.</title>
        <authorList>
            <person name="Bunk B."/>
            <person name="Sproer C."/>
            <person name="Spring S."/>
            <person name="Pester M."/>
        </authorList>
    </citation>
    <scope>NUCLEOTIDE SEQUENCE [LARGE SCALE GENOMIC DNA]</scope>
    <source>
        <strain evidence="10 11">J.3.6.1-F.2.7.3</strain>
    </source>
</reference>
<dbReference type="CDD" id="cd03293">
    <property type="entry name" value="ABC_NrtD_SsuB_transporters"/>
    <property type="match status" value="1"/>
</dbReference>
<evidence type="ECO:0000256" key="5">
    <source>
        <dbReference type="ARBA" id="ARBA00038781"/>
    </source>
</evidence>
<gene>
    <name evidence="10" type="ORF">KHC33_06995</name>
</gene>
<evidence type="ECO:0000313" key="11">
    <source>
        <dbReference type="Proteomes" id="UP000680656"/>
    </source>
</evidence>
<evidence type="ECO:0000313" key="10">
    <source>
        <dbReference type="EMBL" id="QVV90223.1"/>
    </source>
</evidence>
<keyword evidence="3 10" id="KW-0067">ATP-binding</keyword>
<dbReference type="EC" id="7.3.2.6" evidence="6"/>
<dbReference type="PANTHER" id="PTHR42781:SF8">
    <property type="entry name" value="BICARBONATE TRANSPORT ATP-BINDING PROTEIN CMPC"/>
    <property type="match status" value="1"/>
</dbReference>
<protein>
    <recommendedName>
        <fullName evidence="7">Molybdate/tungstate import ATP-binding protein WtpC</fullName>
        <ecNumber evidence="6">7.3.2.6</ecNumber>
    </recommendedName>
</protein>
<dbReference type="KEGG" id="mrtj:KHC33_06995"/>
<name>A0A8E7EI89_9EURY</name>
<comment type="subunit">
    <text evidence="5">The complex is composed of two ATP-binding proteins (WtpC), two transmembrane proteins (WtpB) and a solute-binding protein (WtpA).</text>
</comment>
<keyword evidence="11" id="KW-1185">Reference proteome</keyword>
<evidence type="ECO:0000256" key="6">
    <source>
        <dbReference type="ARBA" id="ARBA00039025"/>
    </source>
</evidence>
<dbReference type="SUPFAM" id="SSF52540">
    <property type="entry name" value="P-loop containing nucleoside triphosphate hydrolases"/>
    <property type="match status" value="1"/>
</dbReference>
<evidence type="ECO:0000256" key="2">
    <source>
        <dbReference type="ARBA" id="ARBA00022741"/>
    </source>
</evidence>
<dbReference type="RefSeq" id="WP_214420995.1">
    <property type="nucleotide sequence ID" value="NZ_CP075546.1"/>
</dbReference>
<comment type="similarity">
    <text evidence="4">Belongs to the ABC transporter superfamily. Sulfate/tungstate importer (TC 3.A.1.6) family.</text>
</comment>
<dbReference type="AlphaFoldDB" id="A0A8E7EI89"/>
<evidence type="ECO:0000256" key="3">
    <source>
        <dbReference type="ARBA" id="ARBA00022840"/>
    </source>
</evidence>
<evidence type="ECO:0000259" key="9">
    <source>
        <dbReference type="PROSITE" id="PS50893"/>
    </source>
</evidence>
<evidence type="ECO:0000256" key="8">
    <source>
        <dbReference type="ARBA" id="ARBA00047936"/>
    </source>
</evidence>
<feature type="domain" description="ABC transporter" evidence="9">
    <location>
        <begin position="4"/>
        <end position="236"/>
    </location>
</feature>
<evidence type="ECO:0000256" key="1">
    <source>
        <dbReference type="ARBA" id="ARBA00022448"/>
    </source>
</evidence>
<dbReference type="InterPro" id="IPR003439">
    <property type="entry name" value="ABC_transporter-like_ATP-bd"/>
</dbReference>
<dbReference type="GO" id="GO:0016887">
    <property type="term" value="F:ATP hydrolysis activity"/>
    <property type="evidence" value="ECO:0007669"/>
    <property type="project" value="InterPro"/>
</dbReference>
<keyword evidence="1" id="KW-0813">Transport</keyword>
<keyword evidence="2" id="KW-0547">Nucleotide-binding</keyword>
<dbReference type="SMART" id="SM00382">
    <property type="entry name" value="AAA"/>
    <property type="match status" value="1"/>
</dbReference>
<dbReference type="Pfam" id="PF00005">
    <property type="entry name" value="ABC_tran"/>
    <property type="match status" value="1"/>
</dbReference>
<dbReference type="InterPro" id="IPR050093">
    <property type="entry name" value="ABC_SmlMolc_Importer"/>
</dbReference>